<proteinExistence type="predicted"/>
<evidence type="ECO:0000259" key="1">
    <source>
        <dbReference type="Pfam" id="PF13274"/>
    </source>
</evidence>
<keyword evidence="3" id="KW-1185">Reference proteome</keyword>
<evidence type="ECO:0000313" key="2">
    <source>
        <dbReference type="EMBL" id="PNZ24218.1"/>
    </source>
</evidence>
<comment type="caution">
    <text evidence="2">The sequence shown here is derived from an EMBL/GenBank/DDBJ whole genome shotgun (WGS) entry which is preliminary data.</text>
</comment>
<sequence length="176" mass="20797">MYENRVQKTYAILQVLVKKYQEITGKPLIGDEMKMHKMMYYIQKTSLALTGEPIINESFEGWIHGPVLPSIRGAFEDFIEAPECETQLSDTELYIVENTIYSYGQYTAWNLREQSHQEHAWINSRKGLSTKERGQNKLLLEDIMEDAKGMRLYDYQYDMYIDEFDDIDEENFIHAQ</sequence>
<dbReference type="AlphaFoldDB" id="A0A2K3YG25"/>
<dbReference type="OrthoDB" id="9799173at2"/>
<dbReference type="InterPro" id="IPR025272">
    <property type="entry name" value="SocA_Panacea"/>
</dbReference>
<accession>A0A2K3YG25</accession>
<dbReference type="EMBL" id="PPRF01000144">
    <property type="protein sequence ID" value="PNZ24218.1"/>
    <property type="molecule type" value="Genomic_DNA"/>
</dbReference>
<name>A0A2K3YG25_9STAP</name>
<gene>
    <name evidence="2" type="ORF">CD122_11500</name>
</gene>
<organism evidence="2 3">
    <name type="scientific">Staphylococcus rostri</name>
    <dbReference type="NCBI Taxonomy" id="522262"/>
    <lineage>
        <taxon>Bacteria</taxon>
        <taxon>Bacillati</taxon>
        <taxon>Bacillota</taxon>
        <taxon>Bacilli</taxon>
        <taxon>Bacillales</taxon>
        <taxon>Staphylococcaceae</taxon>
        <taxon>Staphylococcus</taxon>
    </lineage>
</organism>
<dbReference type="Pfam" id="PF13274">
    <property type="entry name" value="SocA_Panacea"/>
    <property type="match status" value="1"/>
</dbReference>
<dbReference type="RefSeq" id="WP_103359039.1">
    <property type="nucleotide sequence ID" value="NZ_CP113107.1"/>
</dbReference>
<feature type="domain" description="Antitoxin SocA-like Panacea" evidence="1">
    <location>
        <begin position="37"/>
        <end position="121"/>
    </location>
</feature>
<dbReference type="Proteomes" id="UP000242752">
    <property type="component" value="Unassembled WGS sequence"/>
</dbReference>
<protein>
    <recommendedName>
        <fullName evidence="1">Antitoxin SocA-like Panacea domain-containing protein</fullName>
    </recommendedName>
</protein>
<reference evidence="2 3" key="1">
    <citation type="submission" date="2017-08" db="EMBL/GenBank/DDBJ databases">
        <title>Draft genome sequences of 64 type strains of genus Staph aureus.</title>
        <authorList>
            <person name="Cole K."/>
            <person name="Golubchik T."/>
            <person name="Russell J."/>
            <person name="Foster D."/>
            <person name="Llewelyn M."/>
            <person name="Wilson D."/>
            <person name="Crook D."/>
            <person name="Paul J."/>
        </authorList>
    </citation>
    <scope>NUCLEOTIDE SEQUENCE [LARGE SCALE GENOMIC DNA]</scope>
    <source>
        <strain evidence="2 3">DSM 21968</strain>
    </source>
</reference>
<evidence type="ECO:0000313" key="3">
    <source>
        <dbReference type="Proteomes" id="UP000242752"/>
    </source>
</evidence>